<accession>A0A8S0VDV9</accession>
<gene>
    <name evidence="1" type="ORF">OLEA9_A026342</name>
</gene>
<evidence type="ECO:0000313" key="2">
    <source>
        <dbReference type="Proteomes" id="UP000594638"/>
    </source>
</evidence>
<keyword evidence="2" id="KW-1185">Reference proteome</keyword>
<evidence type="ECO:0000313" key="1">
    <source>
        <dbReference type="EMBL" id="CAA3028002.1"/>
    </source>
</evidence>
<sequence length="116" mass="12966">MALDVHLVTHAALTLGLDSRSTPTWHPNGVAGGHKSLQLSTDFLSCDICRIGWILAVGVNSRYMPLVPKRLQSIAIVVRESSLKEICILDGRLWFLEILETNLAIRIDEIWAMFLL</sequence>
<reference evidence="1 2" key="1">
    <citation type="submission" date="2019-12" db="EMBL/GenBank/DDBJ databases">
        <authorList>
            <person name="Alioto T."/>
            <person name="Alioto T."/>
            <person name="Gomez Garrido J."/>
        </authorList>
    </citation>
    <scope>NUCLEOTIDE SEQUENCE [LARGE SCALE GENOMIC DNA]</scope>
</reference>
<protein>
    <submittedName>
        <fullName evidence="1">Uncharacterized protein</fullName>
    </submittedName>
</protein>
<dbReference type="EMBL" id="CACTIH010009232">
    <property type="protein sequence ID" value="CAA3028002.1"/>
    <property type="molecule type" value="Genomic_DNA"/>
</dbReference>
<dbReference type="Proteomes" id="UP000594638">
    <property type="component" value="Unassembled WGS sequence"/>
</dbReference>
<proteinExistence type="predicted"/>
<dbReference type="Gramene" id="OE9A026342T1">
    <property type="protein sequence ID" value="OE9A026342C1"/>
    <property type="gene ID" value="OE9A026342"/>
</dbReference>
<name>A0A8S0VDV9_OLEEU</name>
<comment type="caution">
    <text evidence="1">The sequence shown here is derived from an EMBL/GenBank/DDBJ whole genome shotgun (WGS) entry which is preliminary data.</text>
</comment>
<organism evidence="1 2">
    <name type="scientific">Olea europaea subsp. europaea</name>
    <dbReference type="NCBI Taxonomy" id="158383"/>
    <lineage>
        <taxon>Eukaryota</taxon>
        <taxon>Viridiplantae</taxon>
        <taxon>Streptophyta</taxon>
        <taxon>Embryophyta</taxon>
        <taxon>Tracheophyta</taxon>
        <taxon>Spermatophyta</taxon>
        <taxon>Magnoliopsida</taxon>
        <taxon>eudicotyledons</taxon>
        <taxon>Gunneridae</taxon>
        <taxon>Pentapetalae</taxon>
        <taxon>asterids</taxon>
        <taxon>lamiids</taxon>
        <taxon>Lamiales</taxon>
        <taxon>Oleaceae</taxon>
        <taxon>Oleeae</taxon>
        <taxon>Olea</taxon>
    </lineage>
</organism>
<dbReference type="AlphaFoldDB" id="A0A8S0VDV9"/>